<dbReference type="InterPro" id="IPR056135">
    <property type="entry name" value="DUF7718"/>
</dbReference>
<dbReference type="PATRIC" id="fig|271.14.peg.136"/>
<evidence type="ECO:0000313" key="2">
    <source>
        <dbReference type="EMBL" id="KOX91219.1"/>
    </source>
</evidence>
<dbReference type="RefSeq" id="WP_053766909.1">
    <property type="nucleotide sequence ID" value="NZ_LHCI01000091.1"/>
</dbReference>
<evidence type="ECO:0000313" key="3">
    <source>
        <dbReference type="Proteomes" id="UP000037685"/>
    </source>
</evidence>
<dbReference type="Proteomes" id="UP000037685">
    <property type="component" value="Unassembled WGS sequence"/>
</dbReference>
<name>A0A0M9AFZ4_THEAQ</name>
<dbReference type="AlphaFoldDB" id="A0A0M9AFZ4"/>
<gene>
    <name evidence="2" type="ORF">BVI061214_00068</name>
</gene>
<comment type="caution">
    <text evidence="2">The sequence shown here is derived from an EMBL/GenBank/DDBJ whole genome shotgun (WGS) entry which is preliminary data.</text>
</comment>
<proteinExistence type="predicted"/>
<organism evidence="2 3">
    <name type="scientific">Thermus aquaticus</name>
    <dbReference type="NCBI Taxonomy" id="271"/>
    <lineage>
        <taxon>Bacteria</taxon>
        <taxon>Thermotogati</taxon>
        <taxon>Deinococcota</taxon>
        <taxon>Deinococci</taxon>
        <taxon>Thermales</taxon>
        <taxon>Thermaceae</taxon>
        <taxon>Thermus</taxon>
    </lineage>
</organism>
<feature type="domain" description="DUF7718" evidence="1">
    <location>
        <begin position="9"/>
        <end position="101"/>
    </location>
</feature>
<evidence type="ECO:0000259" key="1">
    <source>
        <dbReference type="Pfam" id="PF24839"/>
    </source>
</evidence>
<reference evidence="2 3" key="1">
    <citation type="submission" date="2015-07" db="EMBL/GenBank/DDBJ databases">
        <authorList>
            <person name="Noorani M."/>
        </authorList>
    </citation>
    <scope>NUCLEOTIDE SEQUENCE [LARGE SCALE GENOMIC DNA]</scope>
    <source>
        <strain evidence="3">ATCC 25104 / DSM 625 / JCM 10724 / NBRC 103206 / NCIMB 11243 / YT-1</strain>
    </source>
</reference>
<accession>A0A0M9AFZ4</accession>
<dbReference type="Pfam" id="PF24839">
    <property type="entry name" value="DUF7718"/>
    <property type="match status" value="1"/>
</dbReference>
<protein>
    <recommendedName>
        <fullName evidence="1">DUF7718 domain-containing protein</fullName>
    </recommendedName>
</protein>
<sequence>MVRRREVLIGPDRRLRFTMELDRGRPRSWAVQLEWYDPEEEGWVWVARYDTSGGTPHRDRNRIAAHEPVDLPQDPGKAARVAETDLARRAEEYIEAYRAAKAQGKEAW</sequence>
<dbReference type="EMBL" id="LHCI01000091">
    <property type="protein sequence ID" value="KOX91219.1"/>
    <property type="molecule type" value="Genomic_DNA"/>
</dbReference>